<reference evidence="1" key="2">
    <citation type="submission" date="2020-06" db="EMBL/GenBank/DDBJ databases">
        <authorList>
            <person name="Sheffer M."/>
        </authorList>
    </citation>
    <scope>NUCLEOTIDE SEQUENCE</scope>
</reference>
<dbReference type="Proteomes" id="UP000807504">
    <property type="component" value="Unassembled WGS sequence"/>
</dbReference>
<gene>
    <name evidence="1" type="ORF">HNY73_022930</name>
</gene>
<name>A0A8T0E269_ARGBR</name>
<protein>
    <submittedName>
        <fullName evidence="1">Uncharacterized protein</fullName>
    </submittedName>
</protein>
<sequence length="69" mass="7952">MFSSEFPAVASLWTNQNIRSSDFNAFHEFTKCLKHFKGTQKDGSEWSDSLVEFGNSQCVVKYASYFTIR</sequence>
<reference evidence="1" key="1">
    <citation type="journal article" date="2020" name="bioRxiv">
        <title>Chromosome-level reference genome of the European wasp spider Argiope bruennichi: a resource for studies on range expansion and evolutionary adaptation.</title>
        <authorList>
            <person name="Sheffer M.M."/>
            <person name="Hoppe A."/>
            <person name="Krehenwinkel H."/>
            <person name="Uhl G."/>
            <person name="Kuss A.W."/>
            <person name="Jensen L."/>
            <person name="Jensen C."/>
            <person name="Gillespie R.G."/>
            <person name="Hoff K.J."/>
            <person name="Prost S."/>
        </authorList>
    </citation>
    <scope>NUCLEOTIDE SEQUENCE</scope>
</reference>
<accession>A0A8T0E269</accession>
<keyword evidence="2" id="KW-1185">Reference proteome</keyword>
<evidence type="ECO:0000313" key="1">
    <source>
        <dbReference type="EMBL" id="KAF8764898.1"/>
    </source>
</evidence>
<dbReference type="EMBL" id="JABXBU010002231">
    <property type="protein sequence ID" value="KAF8764898.1"/>
    <property type="molecule type" value="Genomic_DNA"/>
</dbReference>
<evidence type="ECO:0000313" key="2">
    <source>
        <dbReference type="Proteomes" id="UP000807504"/>
    </source>
</evidence>
<comment type="caution">
    <text evidence="1">The sequence shown here is derived from an EMBL/GenBank/DDBJ whole genome shotgun (WGS) entry which is preliminary data.</text>
</comment>
<proteinExistence type="predicted"/>
<dbReference type="AlphaFoldDB" id="A0A8T0E269"/>
<organism evidence="1 2">
    <name type="scientific">Argiope bruennichi</name>
    <name type="common">Wasp spider</name>
    <name type="synonym">Aranea bruennichi</name>
    <dbReference type="NCBI Taxonomy" id="94029"/>
    <lineage>
        <taxon>Eukaryota</taxon>
        <taxon>Metazoa</taxon>
        <taxon>Ecdysozoa</taxon>
        <taxon>Arthropoda</taxon>
        <taxon>Chelicerata</taxon>
        <taxon>Arachnida</taxon>
        <taxon>Araneae</taxon>
        <taxon>Araneomorphae</taxon>
        <taxon>Entelegynae</taxon>
        <taxon>Araneoidea</taxon>
        <taxon>Araneidae</taxon>
        <taxon>Argiope</taxon>
    </lineage>
</organism>